<feature type="domain" description="Histidine kinase" evidence="8">
    <location>
        <begin position="154"/>
        <end position="371"/>
    </location>
</feature>
<dbReference type="PANTHER" id="PTHR43047">
    <property type="entry name" value="TWO-COMPONENT HISTIDINE PROTEIN KINASE"/>
    <property type="match status" value="1"/>
</dbReference>
<dbReference type="CDD" id="cd16922">
    <property type="entry name" value="HATPase_EvgS-ArcB-TorS-like"/>
    <property type="match status" value="1"/>
</dbReference>
<organism evidence="10 11">
    <name type="scientific">Pseudoalteromonas rubra</name>
    <dbReference type="NCBI Taxonomy" id="43658"/>
    <lineage>
        <taxon>Bacteria</taxon>
        <taxon>Pseudomonadati</taxon>
        <taxon>Pseudomonadota</taxon>
        <taxon>Gammaproteobacteria</taxon>
        <taxon>Alteromonadales</taxon>
        <taxon>Pseudoalteromonadaceae</taxon>
        <taxon>Pseudoalteromonas</taxon>
    </lineage>
</organism>
<evidence type="ECO:0000256" key="3">
    <source>
        <dbReference type="ARBA" id="ARBA00022553"/>
    </source>
</evidence>
<dbReference type="AlphaFoldDB" id="A0A0F4QFM8"/>
<dbReference type="InterPro" id="IPR003594">
    <property type="entry name" value="HATPase_dom"/>
</dbReference>
<dbReference type="InterPro" id="IPR011006">
    <property type="entry name" value="CheY-like_superfamily"/>
</dbReference>
<dbReference type="PROSITE" id="PS50110">
    <property type="entry name" value="RESPONSE_REGULATORY"/>
    <property type="match status" value="3"/>
</dbReference>
<feature type="domain" description="Response regulatory" evidence="9">
    <location>
        <begin position="537"/>
        <end position="649"/>
    </location>
</feature>
<comment type="caution">
    <text evidence="10">The sequence shown here is derived from an EMBL/GenBank/DDBJ whole genome shotgun (WGS) entry which is preliminary data.</text>
</comment>
<keyword evidence="5" id="KW-0418">Kinase</keyword>
<keyword evidence="3 7" id="KW-0597">Phosphoprotein</keyword>
<evidence type="ECO:0000256" key="6">
    <source>
        <dbReference type="ARBA" id="ARBA00023012"/>
    </source>
</evidence>
<dbReference type="InterPro" id="IPR004358">
    <property type="entry name" value="Sig_transdc_His_kin-like_C"/>
</dbReference>
<evidence type="ECO:0000256" key="4">
    <source>
        <dbReference type="ARBA" id="ARBA00022679"/>
    </source>
</evidence>
<dbReference type="CDD" id="cd00156">
    <property type="entry name" value="REC"/>
    <property type="match status" value="2"/>
</dbReference>
<dbReference type="PROSITE" id="PS50109">
    <property type="entry name" value="HIS_KIN"/>
    <property type="match status" value="1"/>
</dbReference>
<dbReference type="Pfam" id="PF00072">
    <property type="entry name" value="Response_reg"/>
    <property type="match status" value="3"/>
</dbReference>
<dbReference type="SMART" id="SM00448">
    <property type="entry name" value="REC"/>
    <property type="match status" value="3"/>
</dbReference>
<dbReference type="Proteomes" id="UP000033452">
    <property type="component" value="Unassembled WGS sequence"/>
</dbReference>
<dbReference type="GO" id="GO:0000155">
    <property type="term" value="F:phosphorelay sensor kinase activity"/>
    <property type="evidence" value="ECO:0007669"/>
    <property type="project" value="InterPro"/>
</dbReference>
<dbReference type="EC" id="2.7.13.3" evidence="2"/>
<dbReference type="InterPro" id="IPR001789">
    <property type="entry name" value="Sig_transdc_resp-reg_receiver"/>
</dbReference>
<keyword evidence="6" id="KW-0902">Two-component regulatory system</keyword>
<gene>
    <name evidence="10" type="ORF">TW77_18685</name>
</gene>
<dbReference type="CDD" id="cd17546">
    <property type="entry name" value="REC_hyHK_CKI1_RcsC-like"/>
    <property type="match status" value="1"/>
</dbReference>
<dbReference type="CDD" id="cd00082">
    <property type="entry name" value="HisKA"/>
    <property type="match status" value="1"/>
</dbReference>
<dbReference type="InterPro" id="IPR036890">
    <property type="entry name" value="HATPase_C_sf"/>
</dbReference>
<dbReference type="Pfam" id="PF00512">
    <property type="entry name" value="HisKA"/>
    <property type="match status" value="1"/>
</dbReference>
<evidence type="ECO:0000256" key="5">
    <source>
        <dbReference type="ARBA" id="ARBA00022777"/>
    </source>
</evidence>
<dbReference type="GO" id="GO:0009927">
    <property type="term" value="F:histidine phosphotransfer kinase activity"/>
    <property type="evidence" value="ECO:0007669"/>
    <property type="project" value="TreeGrafter"/>
</dbReference>
<evidence type="ECO:0000259" key="8">
    <source>
        <dbReference type="PROSITE" id="PS50109"/>
    </source>
</evidence>
<feature type="modified residue" description="4-aspartylphosphate" evidence="7">
    <location>
        <position position="450"/>
    </location>
</feature>
<dbReference type="OrthoDB" id="9810730at2"/>
<evidence type="ECO:0000256" key="2">
    <source>
        <dbReference type="ARBA" id="ARBA00012438"/>
    </source>
</evidence>
<evidence type="ECO:0000256" key="7">
    <source>
        <dbReference type="PROSITE-ProRule" id="PRU00169"/>
    </source>
</evidence>
<dbReference type="RefSeq" id="WP_046006496.1">
    <property type="nucleotide sequence ID" value="NZ_JXYA01000047.1"/>
</dbReference>
<keyword evidence="4" id="KW-0808">Transferase</keyword>
<feature type="domain" description="Response regulatory" evidence="9">
    <location>
        <begin position="399"/>
        <end position="515"/>
    </location>
</feature>
<dbReference type="SUPFAM" id="SSF52172">
    <property type="entry name" value="CheY-like"/>
    <property type="match status" value="3"/>
</dbReference>
<evidence type="ECO:0000256" key="1">
    <source>
        <dbReference type="ARBA" id="ARBA00000085"/>
    </source>
</evidence>
<dbReference type="FunFam" id="1.10.287.130:FF:000001">
    <property type="entry name" value="Two-component sensor histidine kinase"/>
    <property type="match status" value="1"/>
</dbReference>
<dbReference type="Gene3D" id="1.10.287.130">
    <property type="match status" value="1"/>
</dbReference>
<dbReference type="Pfam" id="PF02518">
    <property type="entry name" value="HATPase_c"/>
    <property type="match status" value="1"/>
</dbReference>
<feature type="domain" description="Response regulatory" evidence="9">
    <location>
        <begin position="8"/>
        <end position="125"/>
    </location>
</feature>
<dbReference type="Gene3D" id="3.40.50.2300">
    <property type="match status" value="3"/>
</dbReference>
<dbReference type="InterPro" id="IPR005467">
    <property type="entry name" value="His_kinase_dom"/>
</dbReference>
<evidence type="ECO:0000313" key="11">
    <source>
        <dbReference type="Proteomes" id="UP000033452"/>
    </source>
</evidence>
<protein>
    <recommendedName>
        <fullName evidence="2">histidine kinase</fullName>
        <ecNumber evidence="2">2.7.13.3</ecNumber>
    </recommendedName>
</protein>
<dbReference type="SMART" id="SM00387">
    <property type="entry name" value="HATPase_c"/>
    <property type="match status" value="1"/>
</dbReference>
<dbReference type="PANTHER" id="PTHR43047:SF72">
    <property type="entry name" value="OSMOSENSING HISTIDINE PROTEIN KINASE SLN1"/>
    <property type="match status" value="1"/>
</dbReference>
<proteinExistence type="predicted"/>
<accession>A0A0F4QFM8</accession>
<feature type="modified residue" description="4-aspartylphosphate" evidence="7">
    <location>
        <position position="587"/>
    </location>
</feature>
<evidence type="ECO:0000259" key="9">
    <source>
        <dbReference type="PROSITE" id="PS50110"/>
    </source>
</evidence>
<sequence length="649" mass="70542">MQHAQVVKLLLVEDDEDDYILALDYLQQIPNYLFEVTWLSELDEVLQALESDQFDLCLLDHQLGGHTGLTILEAAKSLPINTSFMMLTGQADELLDADAQALGAEDFLLKSEISSPRFIRAIRYALSRRELESERLERLRAQATSRAKDRFLAHLSHELRTPLTSIMGYTDLLLTRSELDNIKPELSIIHNNSQHLLNLLNDVLDLSKINANSLQVEPSEICLASLLADLHSLFSMAADKKGLKFAIHTDVPLPAYIESDEKRLKQVLINLVYNAIKFTPSGQVSIEVRPAAEGKLSFSIEDTGIGIPQDKLTHIFKPFEQVQDSTTRSEEGAGLGLAISSALIRLLGGSLQVESSVGSGSTFSFTIEPGQCSGQLGQLDLLATTVNRPSTKITNLSGKVLIVEDLPEIRQLLGQLITATGAQVCFAENGKVACDLLTQTDADFDLVFMDLHMPVLNGKDAIVKLRAQGISTPIISLTAAAQKGNLDTLKALGFNDTLTKPINVTQLESCLQGYLSAQPAQDTLTIQPGDSHAKNKRILLVEDDPDARNLMRLLLESLECEVIAAGSCAEGLSELDKHADFDVVMLDLNLPDGSGLALVAAVHKRQSPAKLVVVSGSEPDPDALLSYPVSQVLLKPVSLPDLAAIVQNA</sequence>
<keyword evidence="11" id="KW-1185">Reference proteome</keyword>
<dbReference type="SMART" id="SM00388">
    <property type="entry name" value="HisKA"/>
    <property type="match status" value="1"/>
</dbReference>
<dbReference type="EMBL" id="JXYA01000047">
    <property type="protein sequence ID" value="KJZ06528.1"/>
    <property type="molecule type" value="Genomic_DNA"/>
</dbReference>
<dbReference type="FunFam" id="3.30.565.10:FF:000010">
    <property type="entry name" value="Sensor histidine kinase RcsC"/>
    <property type="match status" value="1"/>
</dbReference>
<comment type="catalytic activity">
    <reaction evidence="1">
        <text>ATP + protein L-histidine = ADP + protein N-phospho-L-histidine.</text>
        <dbReference type="EC" id="2.7.13.3"/>
    </reaction>
</comment>
<dbReference type="PRINTS" id="PR00344">
    <property type="entry name" value="BCTRLSENSOR"/>
</dbReference>
<dbReference type="SUPFAM" id="SSF55874">
    <property type="entry name" value="ATPase domain of HSP90 chaperone/DNA topoisomerase II/histidine kinase"/>
    <property type="match status" value="1"/>
</dbReference>
<dbReference type="InterPro" id="IPR036097">
    <property type="entry name" value="HisK_dim/P_sf"/>
</dbReference>
<dbReference type="Gene3D" id="3.30.565.10">
    <property type="entry name" value="Histidine kinase-like ATPase, C-terminal domain"/>
    <property type="match status" value="1"/>
</dbReference>
<evidence type="ECO:0000313" key="10">
    <source>
        <dbReference type="EMBL" id="KJZ06528.1"/>
    </source>
</evidence>
<dbReference type="InterPro" id="IPR003661">
    <property type="entry name" value="HisK_dim/P_dom"/>
</dbReference>
<dbReference type="PATRIC" id="fig|43658.5.peg.3952"/>
<dbReference type="GO" id="GO:0005886">
    <property type="term" value="C:plasma membrane"/>
    <property type="evidence" value="ECO:0007669"/>
    <property type="project" value="TreeGrafter"/>
</dbReference>
<dbReference type="SUPFAM" id="SSF47384">
    <property type="entry name" value="Homodimeric domain of signal transducing histidine kinase"/>
    <property type="match status" value="1"/>
</dbReference>
<feature type="modified residue" description="4-aspartylphosphate" evidence="7">
    <location>
        <position position="60"/>
    </location>
</feature>
<name>A0A0F4QFM8_9GAMM</name>
<reference evidence="10 11" key="1">
    <citation type="journal article" date="2015" name="BMC Genomics">
        <title>Genome mining reveals unlocked bioactive potential of marine Gram-negative bacteria.</title>
        <authorList>
            <person name="Machado H."/>
            <person name="Sonnenschein E.C."/>
            <person name="Melchiorsen J."/>
            <person name="Gram L."/>
        </authorList>
    </citation>
    <scope>NUCLEOTIDE SEQUENCE [LARGE SCALE GENOMIC DNA]</scope>
    <source>
        <strain evidence="10 11">S2471</strain>
    </source>
</reference>